<reference evidence="6 7" key="1">
    <citation type="submission" date="2019-02" db="EMBL/GenBank/DDBJ databases">
        <title>Genomic Encyclopedia of Type Strains, Phase IV (KMG-IV): sequencing the most valuable type-strain genomes for metagenomic binning, comparative biology and taxonomic classification.</title>
        <authorList>
            <person name="Goeker M."/>
        </authorList>
    </citation>
    <scope>NUCLEOTIDE SEQUENCE [LARGE SCALE GENOMIC DNA]</scope>
    <source>
        <strain evidence="6 7">DSM 43045</strain>
    </source>
</reference>
<dbReference type="InterPro" id="IPR028082">
    <property type="entry name" value="Peripla_BP_I"/>
</dbReference>
<gene>
    <name evidence="6" type="ORF">EV187_0658</name>
</gene>
<feature type="compositionally biased region" description="Polar residues" evidence="4">
    <location>
        <begin position="28"/>
        <end position="41"/>
    </location>
</feature>
<dbReference type="Gene3D" id="1.10.260.40">
    <property type="entry name" value="lambda repressor-like DNA-binding domains"/>
    <property type="match status" value="1"/>
</dbReference>
<dbReference type="EMBL" id="SGWY01000001">
    <property type="protein sequence ID" value="RZS68231.1"/>
    <property type="molecule type" value="Genomic_DNA"/>
</dbReference>
<dbReference type="CDD" id="cd01574">
    <property type="entry name" value="PBP1_LacI"/>
    <property type="match status" value="1"/>
</dbReference>
<evidence type="ECO:0000313" key="6">
    <source>
        <dbReference type="EMBL" id="RZS68231.1"/>
    </source>
</evidence>
<dbReference type="RefSeq" id="WP_242609408.1">
    <property type="nucleotide sequence ID" value="NZ_SGWY01000001.1"/>
</dbReference>
<dbReference type="Proteomes" id="UP000293289">
    <property type="component" value="Unassembled WGS sequence"/>
</dbReference>
<accession>A0A4Q7MIW7</accession>
<dbReference type="PROSITE" id="PS50932">
    <property type="entry name" value="HTH_LACI_2"/>
    <property type="match status" value="1"/>
</dbReference>
<protein>
    <submittedName>
        <fullName evidence="6">LacI family transcriptional regulator</fullName>
    </submittedName>
</protein>
<keyword evidence="2" id="KW-0238">DNA-binding</keyword>
<dbReference type="CDD" id="cd01392">
    <property type="entry name" value="HTH_LacI"/>
    <property type="match status" value="1"/>
</dbReference>
<feature type="domain" description="HTH lacI-type" evidence="5">
    <location>
        <begin position="17"/>
        <end position="71"/>
    </location>
</feature>
<feature type="region of interest" description="Disordered" evidence="4">
    <location>
        <begin position="22"/>
        <end position="44"/>
    </location>
</feature>
<keyword evidence="1" id="KW-0805">Transcription regulation</keyword>
<dbReference type="Pfam" id="PF13377">
    <property type="entry name" value="Peripla_BP_3"/>
    <property type="match status" value="1"/>
</dbReference>
<evidence type="ECO:0000256" key="2">
    <source>
        <dbReference type="ARBA" id="ARBA00023125"/>
    </source>
</evidence>
<dbReference type="GO" id="GO:0003700">
    <property type="term" value="F:DNA-binding transcription factor activity"/>
    <property type="evidence" value="ECO:0007669"/>
    <property type="project" value="TreeGrafter"/>
</dbReference>
<dbReference type="SMART" id="SM00354">
    <property type="entry name" value="HTH_LACI"/>
    <property type="match status" value="1"/>
</dbReference>
<proteinExistence type="predicted"/>
<dbReference type="SUPFAM" id="SSF47413">
    <property type="entry name" value="lambda repressor-like DNA-binding domains"/>
    <property type="match status" value="1"/>
</dbReference>
<evidence type="ECO:0000256" key="1">
    <source>
        <dbReference type="ARBA" id="ARBA00023015"/>
    </source>
</evidence>
<dbReference type="GO" id="GO:0000976">
    <property type="term" value="F:transcription cis-regulatory region binding"/>
    <property type="evidence" value="ECO:0007669"/>
    <property type="project" value="TreeGrafter"/>
</dbReference>
<dbReference type="SUPFAM" id="SSF53822">
    <property type="entry name" value="Periplasmic binding protein-like I"/>
    <property type="match status" value="1"/>
</dbReference>
<comment type="caution">
    <text evidence="6">The sequence shown here is derived from an EMBL/GenBank/DDBJ whole genome shotgun (WGS) entry which is preliminary data.</text>
</comment>
<dbReference type="InterPro" id="IPR046335">
    <property type="entry name" value="LacI/GalR-like_sensor"/>
</dbReference>
<sequence>MTTTDATDTLSVRRRGPSMADVAREANVSGQTVSRVSNGRSNVDADTRERVLAAMRKLGYRPNSAARALRSGRFHSIGVIMFTLSSFGNMRTLDAIAGAATDAGYSITLIPVPHPTQGEVSVAFDRLSEEAVDGVIIVVEAHLLDENDVVLPAGLPVVVVDSTAGGRYPMVDTDQAHGARLATEHLLGLGHRTVRHIAGPERSYSATHRREAWEATLREHGADVPPVLVGDWSSESGHELGLELARDPDVTAIFAANDQMALGVLRAMHEAGRAVPGEVSVVGFDDMEESRSFWPPLTTVRQFFGEVGRRSVEELLHEVETGERGGRTLVATELIIRDSTARPSA</sequence>
<dbReference type="AlphaFoldDB" id="A0A4Q7MIW7"/>
<dbReference type="Gene3D" id="3.40.50.2300">
    <property type="match status" value="2"/>
</dbReference>
<evidence type="ECO:0000259" key="5">
    <source>
        <dbReference type="PROSITE" id="PS50932"/>
    </source>
</evidence>
<keyword evidence="7" id="KW-1185">Reference proteome</keyword>
<organism evidence="6 7">
    <name type="scientific">Agromyces ramosus</name>
    <dbReference type="NCBI Taxonomy" id="33879"/>
    <lineage>
        <taxon>Bacteria</taxon>
        <taxon>Bacillati</taxon>
        <taxon>Actinomycetota</taxon>
        <taxon>Actinomycetes</taxon>
        <taxon>Micrococcales</taxon>
        <taxon>Microbacteriaceae</taxon>
        <taxon>Agromyces</taxon>
    </lineage>
</organism>
<name>A0A4Q7MIW7_9MICO</name>
<evidence type="ECO:0000313" key="7">
    <source>
        <dbReference type="Proteomes" id="UP000293289"/>
    </source>
</evidence>
<dbReference type="PANTHER" id="PTHR30146:SF153">
    <property type="entry name" value="LACTOSE OPERON REPRESSOR"/>
    <property type="match status" value="1"/>
</dbReference>
<dbReference type="Pfam" id="PF00356">
    <property type="entry name" value="LacI"/>
    <property type="match status" value="1"/>
</dbReference>
<keyword evidence="3" id="KW-0804">Transcription</keyword>
<dbReference type="InterPro" id="IPR000843">
    <property type="entry name" value="HTH_LacI"/>
</dbReference>
<evidence type="ECO:0000256" key="3">
    <source>
        <dbReference type="ARBA" id="ARBA00023163"/>
    </source>
</evidence>
<evidence type="ECO:0000256" key="4">
    <source>
        <dbReference type="SAM" id="MobiDB-lite"/>
    </source>
</evidence>
<dbReference type="PANTHER" id="PTHR30146">
    <property type="entry name" value="LACI-RELATED TRANSCRIPTIONAL REPRESSOR"/>
    <property type="match status" value="1"/>
</dbReference>
<dbReference type="InterPro" id="IPR010982">
    <property type="entry name" value="Lambda_DNA-bd_dom_sf"/>
</dbReference>